<accession>A0A368BLF5</accession>
<dbReference type="InterPro" id="IPR046216">
    <property type="entry name" value="DUF6249"/>
</dbReference>
<keyword evidence="1" id="KW-1133">Transmembrane helix</keyword>
<comment type="caution">
    <text evidence="3">The sequence shown here is derived from an EMBL/GenBank/DDBJ whole genome shotgun (WGS) entry which is preliminary data.</text>
</comment>
<dbReference type="AlphaFoldDB" id="A0A368BLF5"/>
<protein>
    <recommendedName>
        <fullName evidence="2">DUF6249 domain-containing protein</fullName>
    </recommendedName>
</protein>
<evidence type="ECO:0000313" key="3">
    <source>
        <dbReference type="EMBL" id="RCL38091.1"/>
    </source>
</evidence>
<gene>
    <name evidence="3" type="ORF">DBW97_03405</name>
</gene>
<feature type="domain" description="DUF6249" evidence="2">
    <location>
        <begin position="63"/>
        <end position="170"/>
    </location>
</feature>
<name>A0A368BLF5_9GAMM</name>
<sequence length="180" mass="20000">METLSELILLLGQFLSDSLNYLMHSISFYIQTSLESISPSSSEISSYAPWAGESYVGRLTGLFFVIIFFGLPIWIVLIVNFFKNRRAKLVHDTLQIALQNGQELSVDVIKSLPGYEGEKKKDSNQAFTTTGTGLGLIFFGLLLFQSFYNPLSGIGALIFFIGLAELVGKYIIKKDRPANV</sequence>
<dbReference type="Pfam" id="PF19762">
    <property type="entry name" value="DUF6249"/>
    <property type="match status" value="1"/>
</dbReference>
<feature type="transmembrane region" description="Helical" evidence="1">
    <location>
        <begin position="126"/>
        <end position="148"/>
    </location>
</feature>
<proteinExistence type="predicted"/>
<evidence type="ECO:0000259" key="2">
    <source>
        <dbReference type="Pfam" id="PF19762"/>
    </source>
</evidence>
<evidence type="ECO:0000256" key="1">
    <source>
        <dbReference type="SAM" id="Phobius"/>
    </source>
</evidence>
<dbReference type="Proteomes" id="UP000252147">
    <property type="component" value="Unassembled WGS sequence"/>
</dbReference>
<evidence type="ECO:0000313" key="4">
    <source>
        <dbReference type="Proteomes" id="UP000252147"/>
    </source>
</evidence>
<dbReference type="EMBL" id="QOPD01000005">
    <property type="protein sequence ID" value="RCL38091.1"/>
    <property type="molecule type" value="Genomic_DNA"/>
</dbReference>
<reference evidence="3 4" key="1">
    <citation type="journal article" date="2018" name="Microbiome">
        <title>Fine metagenomic profile of the Mediterranean stratified and mixed water columns revealed by assembly and recruitment.</title>
        <authorList>
            <person name="Haro-Moreno J.M."/>
            <person name="Lopez-Perez M."/>
            <person name="De La Torre J.R."/>
            <person name="Picazo A."/>
            <person name="Camacho A."/>
            <person name="Rodriguez-Valera F."/>
        </authorList>
    </citation>
    <scope>NUCLEOTIDE SEQUENCE [LARGE SCALE GENOMIC DNA]</scope>
    <source>
        <strain evidence="3">MED-G83</strain>
    </source>
</reference>
<feature type="transmembrane region" description="Helical" evidence="1">
    <location>
        <begin position="59"/>
        <end position="82"/>
    </location>
</feature>
<keyword evidence="1" id="KW-0812">Transmembrane</keyword>
<organism evidence="3 4">
    <name type="scientific">SAR86 cluster bacterium</name>
    <dbReference type="NCBI Taxonomy" id="2030880"/>
    <lineage>
        <taxon>Bacteria</taxon>
        <taxon>Pseudomonadati</taxon>
        <taxon>Pseudomonadota</taxon>
        <taxon>Gammaproteobacteria</taxon>
        <taxon>SAR86 cluster</taxon>
    </lineage>
</organism>
<feature type="transmembrane region" description="Helical" evidence="1">
    <location>
        <begin position="154"/>
        <end position="172"/>
    </location>
</feature>
<keyword evidence="1" id="KW-0472">Membrane</keyword>